<gene>
    <name evidence="2" type="ORF">PHPALM_7214</name>
</gene>
<evidence type="ECO:0000313" key="3">
    <source>
        <dbReference type="Proteomes" id="UP000237271"/>
    </source>
</evidence>
<keyword evidence="1" id="KW-1133">Transmembrane helix</keyword>
<accession>A0A2P4YCW9</accession>
<protein>
    <submittedName>
        <fullName evidence="2">Uncharacterized protein</fullName>
    </submittedName>
</protein>
<keyword evidence="3" id="KW-1185">Reference proteome</keyword>
<name>A0A2P4YCW9_9STRA</name>
<feature type="transmembrane region" description="Helical" evidence="1">
    <location>
        <begin position="25"/>
        <end position="44"/>
    </location>
</feature>
<reference evidence="2 3" key="1">
    <citation type="journal article" date="2017" name="Genome Biol. Evol.">
        <title>Phytophthora megakarya and P. palmivora, closely related causal agents of cacao black pod rot, underwent increases in genome sizes and gene numbers by different mechanisms.</title>
        <authorList>
            <person name="Ali S.S."/>
            <person name="Shao J."/>
            <person name="Lary D.J."/>
            <person name="Kronmiller B."/>
            <person name="Shen D."/>
            <person name="Strem M.D."/>
            <person name="Amoako-Attah I."/>
            <person name="Akrofi A.Y."/>
            <person name="Begoude B.A."/>
            <person name="Ten Hoopen G.M."/>
            <person name="Coulibaly K."/>
            <person name="Kebe B.I."/>
            <person name="Melnick R.L."/>
            <person name="Guiltinan M.J."/>
            <person name="Tyler B.M."/>
            <person name="Meinhardt L.W."/>
            <person name="Bailey B.A."/>
        </authorList>
    </citation>
    <scope>NUCLEOTIDE SEQUENCE [LARGE SCALE GENOMIC DNA]</scope>
    <source>
        <strain evidence="3">sbr112.9</strain>
    </source>
</reference>
<comment type="caution">
    <text evidence="2">The sequence shown here is derived from an EMBL/GenBank/DDBJ whole genome shotgun (WGS) entry which is preliminary data.</text>
</comment>
<keyword evidence="1" id="KW-0812">Transmembrane</keyword>
<dbReference type="AlphaFoldDB" id="A0A2P4YCW9"/>
<organism evidence="2 3">
    <name type="scientific">Phytophthora palmivora</name>
    <dbReference type="NCBI Taxonomy" id="4796"/>
    <lineage>
        <taxon>Eukaryota</taxon>
        <taxon>Sar</taxon>
        <taxon>Stramenopiles</taxon>
        <taxon>Oomycota</taxon>
        <taxon>Peronosporomycetes</taxon>
        <taxon>Peronosporales</taxon>
        <taxon>Peronosporaceae</taxon>
        <taxon>Phytophthora</taxon>
    </lineage>
</organism>
<evidence type="ECO:0000313" key="2">
    <source>
        <dbReference type="EMBL" id="POM75652.1"/>
    </source>
</evidence>
<dbReference type="Proteomes" id="UP000237271">
    <property type="component" value="Unassembled WGS sequence"/>
</dbReference>
<dbReference type="EMBL" id="NCKW01003708">
    <property type="protein sequence ID" value="POM75652.1"/>
    <property type="molecule type" value="Genomic_DNA"/>
</dbReference>
<sequence length="69" mass="7980">MTALYWHFTRDFFDLKAARALPTEARLVVLLRLVVALVLSPAFLQRGLLLPRLVNPVPVLLERFLVRRP</sequence>
<proteinExistence type="predicted"/>
<evidence type="ECO:0000256" key="1">
    <source>
        <dbReference type="SAM" id="Phobius"/>
    </source>
</evidence>
<keyword evidence="1" id="KW-0472">Membrane</keyword>